<reference evidence="3" key="1">
    <citation type="journal article" date="2020" name="Fungal Divers.">
        <title>Resolving the Mortierellaceae phylogeny through synthesis of multi-gene phylogenetics and phylogenomics.</title>
        <authorList>
            <person name="Vandepol N."/>
            <person name="Liber J."/>
            <person name="Desiro A."/>
            <person name="Na H."/>
            <person name="Kennedy M."/>
            <person name="Barry K."/>
            <person name="Grigoriev I.V."/>
            <person name="Miller A.N."/>
            <person name="O'Donnell K."/>
            <person name="Stajich J.E."/>
            <person name="Bonito G."/>
        </authorList>
    </citation>
    <scope>NUCLEOTIDE SEQUENCE</scope>
    <source>
        <strain evidence="3">KOD1015</strain>
    </source>
</reference>
<proteinExistence type="predicted"/>
<feature type="non-terminal residue" evidence="3">
    <location>
        <position position="1"/>
    </location>
</feature>
<dbReference type="AlphaFoldDB" id="A0A9P6JY44"/>
<evidence type="ECO:0000256" key="2">
    <source>
        <dbReference type="ARBA" id="ARBA00023239"/>
    </source>
</evidence>
<dbReference type="PANTHER" id="PTHR10067:SF17">
    <property type="entry name" value="PHOSPHATIDYLSERINE DECARBOXYLASE PROENZYME 2"/>
    <property type="match status" value="1"/>
</dbReference>
<dbReference type="GO" id="GO:0008654">
    <property type="term" value="P:phospholipid biosynthetic process"/>
    <property type="evidence" value="ECO:0007669"/>
    <property type="project" value="InterPro"/>
</dbReference>
<organism evidence="3 4">
    <name type="scientific">Lunasporangiospora selenospora</name>
    <dbReference type="NCBI Taxonomy" id="979761"/>
    <lineage>
        <taxon>Eukaryota</taxon>
        <taxon>Fungi</taxon>
        <taxon>Fungi incertae sedis</taxon>
        <taxon>Mucoromycota</taxon>
        <taxon>Mortierellomycotina</taxon>
        <taxon>Mortierellomycetes</taxon>
        <taxon>Mortierellales</taxon>
        <taxon>Mortierellaceae</taxon>
        <taxon>Lunasporangiospora</taxon>
    </lineage>
</organism>
<keyword evidence="4" id="KW-1185">Reference proteome</keyword>
<protein>
    <submittedName>
        <fullName evidence="3">Uncharacterized protein</fullName>
    </submittedName>
</protein>
<dbReference type="OrthoDB" id="5973539at2759"/>
<dbReference type="InterPro" id="IPR003817">
    <property type="entry name" value="PS_Dcarbxylase"/>
</dbReference>
<accession>A0A9P6JY44</accession>
<dbReference type="GO" id="GO:0004609">
    <property type="term" value="F:phosphatidylserine decarboxylase activity"/>
    <property type="evidence" value="ECO:0007669"/>
    <property type="project" value="InterPro"/>
</dbReference>
<keyword evidence="2" id="KW-0456">Lyase</keyword>
<evidence type="ECO:0000313" key="4">
    <source>
        <dbReference type="Proteomes" id="UP000780801"/>
    </source>
</evidence>
<dbReference type="Proteomes" id="UP000780801">
    <property type="component" value="Unassembled WGS sequence"/>
</dbReference>
<keyword evidence="1" id="KW-0210">Decarboxylase</keyword>
<dbReference type="EMBL" id="JAABOA010007746">
    <property type="protein sequence ID" value="KAF9538016.1"/>
    <property type="molecule type" value="Genomic_DNA"/>
</dbReference>
<evidence type="ECO:0000313" key="3">
    <source>
        <dbReference type="EMBL" id="KAF9538016.1"/>
    </source>
</evidence>
<sequence>SGVSAWEDMPIYARIGMHLLFACVIDHRLLNTDRIRHLFYKGSVRQGKHFDAPESVSQIPYFIKTYKIDLSELLQPDITQYKSFNDFFYRKLRSDVRPIYEKENPNTIVSSADCRLCVFESITAATQ</sequence>
<feature type="non-terminal residue" evidence="3">
    <location>
        <position position="127"/>
    </location>
</feature>
<dbReference type="PANTHER" id="PTHR10067">
    <property type="entry name" value="PHOSPHATIDYLSERINE DECARBOXYLASE"/>
    <property type="match status" value="1"/>
</dbReference>
<gene>
    <name evidence="3" type="ORF">BGW38_010016</name>
</gene>
<name>A0A9P6JY44_9FUNG</name>
<evidence type="ECO:0000256" key="1">
    <source>
        <dbReference type="ARBA" id="ARBA00022793"/>
    </source>
</evidence>
<dbReference type="Pfam" id="PF02666">
    <property type="entry name" value="PS_Dcarbxylase"/>
    <property type="match status" value="1"/>
</dbReference>
<comment type="caution">
    <text evidence="3">The sequence shown here is derived from an EMBL/GenBank/DDBJ whole genome shotgun (WGS) entry which is preliminary data.</text>
</comment>